<dbReference type="Proteomes" id="UP001228636">
    <property type="component" value="Unassembled WGS sequence"/>
</dbReference>
<dbReference type="InterPro" id="IPR012808">
    <property type="entry name" value="CHP02453"/>
</dbReference>
<comment type="caution">
    <text evidence="1">The sequence shown here is derived from an EMBL/GenBank/DDBJ whole genome shotgun (WGS) entry which is preliminary data.</text>
</comment>
<dbReference type="PIRSF" id="PIRSF028451">
    <property type="entry name" value="UCP028451"/>
    <property type="match status" value="1"/>
</dbReference>
<proteinExistence type="predicted"/>
<dbReference type="RefSeq" id="WP_261973442.1">
    <property type="nucleotide sequence ID" value="NZ_CP103460.1"/>
</dbReference>
<evidence type="ECO:0000313" key="1">
    <source>
        <dbReference type="EMBL" id="MDN3620403.1"/>
    </source>
</evidence>
<reference evidence="1 2" key="1">
    <citation type="journal article" date="2014" name="Int. J. Syst. Evol. Microbiol.">
        <title>Complete genome sequence of Corynebacterium casei LMG S-19264T (=DSM 44701T), isolated from a smear-ripened cheese.</title>
        <authorList>
            <consortium name="US DOE Joint Genome Institute (JGI-PGF)"/>
            <person name="Walter F."/>
            <person name="Albersmeier A."/>
            <person name="Kalinowski J."/>
            <person name="Ruckert C."/>
        </authorList>
    </citation>
    <scope>NUCLEOTIDE SEQUENCE [LARGE SCALE GENOMIC DNA]</scope>
    <source>
        <strain evidence="1 2">CECT 8670</strain>
    </source>
</reference>
<sequence length="223" mass="26536">MQFEKSSFQFLKDLQNNNNREWFTEHKPTFVKHQKNLKELFLEMQMQLEKHDEIDKMKIYRIYRDVRFSKDKTPYNPRFAVSFSRLGKQLRGGYYLQIKPGETLLGGGFWQPEKDDLYRLRKEIEQDATEFREILEDETFVKYFEGKFGGDELKSAPRGFDKEHKDIDLLRKKGFVATRNFTDAEVLAPNFLEEVDKSFKALRPFFNLFSDVLTTNLNGESIV</sequence>
<dbReference type="NCBIfam" id="TIGR02453">
    <property type="entry name" value="TIGR02453 family protein"/>
    <property type="match status" value="1"/>
</dbReference>
<dbReference type="Pfam" id="PF09365">
    <property type="entry name" value="DUF2461"/>
    <property type="match status" value="1"/>
</dbReference>
<name>A0AAJ1QYR7_9FLAO</name>
<dbReference type="PANTHER" id="PTHR36452:SF1">
    <property type="entry name" value="DUF2461 DOMAIN-CONTAINING PROTEIN"/>
    <property type="match status" value="1"/>
</dbReference>
<accession>A0AAJ1QYR7</accession>
<dbReference type="InterPro" id="IPR015996">
    <property type="entry name" value="UCP028451"/>
</dbReference>
<organism evidence="1 2">
    <name type="scientific">Polaribacter sejongensis</name>
    <dbReference type="NCBI Taxonomy" id="985043"/>
    <lineage>
        <taxon>Bacteria</taxon>
        <taxon>Pseudomonadati</taxon>
        <taxon>Bacteroidota</taxon>
        <taxon>Flavobacteriia</taxon>
        <taxon>Flavobacteriales</taxon>
        <taxon>Flavobacteriaceae</taxon>
    </lineage>
</organism>
<gene>
    <name evidence="1" type="ORF">QWY81_13130</name>
</gene>
<dbReference type="AlphaFoldDB" id="A0AAJ1QYR7"/>
<evidence type="ECO:0000313" key="2">
    <source>
        <dbReference type="Proteomes" id="UP001228636"/>
    </source>
</evidence>
<dbReference type="EMBL" id="JAUFQH010000010">
    <property type="protein sequence ID" value="MDN3620403.1"/>
    <property type="molecule type" value="Genomic_DNA"/>
</dbReference>
<dbReference type="PANTHER" id="PTHR36452">
    <property type="entry name" value="CHROMOSOME 12, WHOLE GENOME SHOTGUN SEQUENCE"/>
    <property type="match status" value="1"/>
</dbReference>
<protein>
    <submittedName>
        <fullName evidence="1">DUF2461 domain-containing protein</fullName>
    </submittedName>
</protein>